<sequence length="16" mass="1903">HAQPWPSKTGRRTQPR</sequence>
<dbReference type="EMBL" id="CM022220">
    <property type="protein sequence ID" value="KAF7041023.1"/>
    <property type="molecule type" value="Genomic_DNA"/>
</dbReference>
<dbReference type="Proteomes" id="UP000815260">
    <property type="component" value="Chromosome 4A"/>
</dbReference>
<reference evidence="1" key="2">
    <citation type="submission" date="2020-03" db="EMBL/GenBank/DDBJ databases">
        <title>The second near-complete assembly of the hexaploid bread wheat (Triticum aestivum) genome.</title>
        <authorList>
            <person name="Zimin A.V."/>
            <person name="Puiu D."/>
            <person name="Shumante A."/>
            <person name="Alonge M."/>
            <person name="Salzberg S.L."/>
        </authorList>
    </citation>
    <scope>NUCLEOTIDE SEQUENCE</scope>
    <source>
        <tissue evidence="1">Leaf</tissue>
    </source>
</reference>
<evidence type="ECO:0000313" key="1">
    <source>
        <dbReference type="EMBL" id="KAF7041023.1"/>
    </source>
</evidence>
<gene>
    <name evidence="1" type="ORF">CFC21_050864</name>
</gene>
<name>A0A9R1G5V7_WHEAT</name>
<proteinExistence type="predicted"/>
<protein>
    <submittedName>
        <fullName evidence="1">Uncharacterized protein</fullName>
    </submittedName>
</protein>
<accession>A0A9R1G5V7</accession>
<feature type="non-terminal residue" evidence="1">
    <location>
        <position position="1"/>
    </location>
</feature>
<feature type="non-terminal residue" evidence="1">
    <location>
        <position position="16"/>
    </location>
</feature>
<reference evidence="1" key="1">
    <citation type="journal article" date="2017" name="Gigascience">
        <title>The first near-complete assembly of the hexaploid bread wheat genome, Triticum aestivum.</title>
        <authorList>
            <person name="Zimin A.V."/>
            <person name="Puiu D."/>
            <person name="Hall R."/>
            <person name="Kingan S."/>
            <person name="Clavijo B.J."/>
            <person name="Salzberg S.L."/>
        </authorList>
    </citation>
    <scope>NUCLEOTIDE SEQUENCE</scope>
    <source>
        <tissue evidence="1">Leaf</tissue>
    </source>
</reference>
<organism evidence="1">
    <name type="scientific">Triticum aestivum</name>
    <name type="common">Wheat</name>
    <dbReference type="NCBI Taxonomy" id="4565"/>
    <lineage>
        <taxon>Eukaryota</taxon>
        <taxon>Viridiplantae</taxon>
        <taxon>Streptophyta</taxon>
        <taxon>Embryophyta</taxon>
        <taxon>Tracheophyta</taxon>
        <taxon>Spermatophyta</taxon>
        <taxon>Magnoliopsida</taxon>
        <taxon>Liliopsida</taxon>
        <taxon>Poales</taxon>
        <taxon>Poaceae</taxon>
        <taxon>BOP clade</taxon>
        <taxon>Pooideae</taxon>
        <taxon>Triticodae</taxon>
        <taxon>Triticeae</taxon>
        <taxon>Triticinae</taxon>
        <taxon>Triticum</taxon>
    </lineage>
</organism>
<comment type="caution">
    <text evidence="1">The sequence shown here is derived from an EMBL/GenBank/DDBJ whole genome shotgun (WGS) entry which is preliminary data.</text>
</comment>
<dbReference type="AlphaFoldDB" id="A0A9R1G5V7"/>